<dbReference type="OrthoDB" id="2931091at2"/>
<dbReference type="Pfam" id="PF20038">
    <property type="entry name" value="HTH_59"/>
    <property type="match status" value="1"/>
</dbReference>
<dbReference type="RefSeq" id="WP_069697452.1">
    <property type="nucleotide sequence ID" value="NZ_JAGGMA010000012.1"/>
</dbReference>
<protein>
    <recommendedName>
        <fullName evidence="1">Helix-turn-helix domain-containing protein</fullName>
    </recommendedName>
</protein>
<dbReference type="EMBL" id="MIEK01000005">
    <property type="protein sequence ID" value="OEH83579.1"/>
    <property type="molecule type" value="Genomic_DNA"/>
</dbReference>
<dbReference type="STRING" id="762845.BCR26_08860"/>
<feature type="domain" description="Helix-turn-helix" evidence="1">
    <location>
        <begin position="9"/>
        <end position="67"/>
    </location>
</feature>
<gene>
    <name evidence="2" type="ORF">BCR26_08860</name>
</gene>
<comment type="caution">
    <text evidence="2">The sequence shown here is derived from an EMBL/GenBank/DDBJ whole genome shotgun (WGS) entry which is preliminary data.</text>
</comment>
<organism evidence="2 3">
    <name type="scientific">Enterococcus rivorum</name>
    <dbReference type="NCBI Taxonomy" id="762845"/>
    <lineage>
        <taxon>Bacteria</taxon>
        <taxon>Bacillati</taxon>
        <taxon>Bacillota</taxon>
        <taxon>Bacilli</taxon>
        <taxon>Lactobacillales</taxon>
        <taxon>Enterococcaceae</taxon>
        <taxon>Enterococcus</taxon>
    </lineage>
</organism>
<name>A0A1E5L0Y6_9ENTE</name>
<dbReference type="AlphaFoldDB" id="A0A1E5L0Y6"/>
<dbReference type="Proteomes" id="UP000095256">
    <property type="component" value="Unassembled WGS sequence"/>
</dbReference>
<keyword evidence="3" id="KW-1185">Reference proteome</keyword>
<sequence length="149" mass="17064">MVDLTELGLMTGAEASERWGFNASYIKQMWAKYPNKFLKGSIVTIGNVNKPTIVISRQGMEYLTKKTEQEANAECWKVIVLKDSNIVNELVVHSEKEAHIRMMRLVREYAEGVGITSKNIPKSKYLDAAKKNRGIKFDYGLTFYYKKDC</sequence>
<evidence type="ECO:0000313" key="2">
    <source>
        <dbReference type="EMBL" id="OEH83579.1"/>
    </source>
</evidence>
<dbReference type="InterPro" id="IPR045403">
    <property type="entry name" value="HTH_59_Firmicutes_type"/>
</dbReference>
<evidence type="ECO:0000313" key="3">
    <source>
        <dbReference type="Proteomes" id="UP000095256"/>
    </source>
</evidence>
<proteinExistence type="predicted"/>
<evidence type="ECO:0000259" key="1">
    <source>
        <dbReference type="Pfam" id="PF20038"/>
    </source>
</evidence>
<reference evidence="2 3" key="1">
    <citation type="submission" date="2016-09" db="EMBL/GenBank/DDBJ databases">
        <authorList>
            <person name="Capua I."/>
            <person name="De Benedictis P."/>
            <person name="Joannis T."/>
            <person name="Lombin L.H."/>
            <person name="Cattoli G."/>
        </authorList>
    </citation>
    <scope>NUCLEOTIDE SEQUENCE [LARGE SCALE GENOMIC DNA]</scope>
    <source>
        <strain evidence="2 3">LMG 25899</strain>
    </source>
</reference>
<accession>A0A1E5L0Y6</accession>